<gene>
    <name evidence="11" type="ORF">RIF25_03705</name>
</gene>
<dbReference type="GO" id="GO:0046872">
    <property type="term" value="F:metal ion binding"/>
    <property type="evidence" value="ECO:0007669"/>
    <property type="project" value="UniProtKB-KW"/>
</dbReference>
<evidence type="ECO:0000256" key="1">
    <source>
        <dbReference type="ARBA" id="ARBA00001946"/>
    </source>
</evidence>
<dbReference type="InterPro" id="IPR006319">
    <property type="entry name" value="PEP_synth"/>
</dbReference>
<dbReference type="InterPro" id="IPR008279">
    <property type="entry name" value="PEP-util_enz_mobile_dom"/>
</dbReference>
<evidence type="ECO:0000259" key="9">
    <source>
        <dbReference type="Pfam" id="PF00391"/>
    </source>
</evidence>
<dbReference type="SUPFAM" id="SSF51621">
    <property type="entry name" value="Phosphoenolpyruvate/pyruvate domain"/>
    <property type="match status" value="1"/>
</dbReference>
<dbReference type="Gene3D" id="3.20.20.60">
    <property type="entry name" value="Phosphoenolpyruvate-binding domains"/>
    <property type="match status" value="1"/>
</dbReference>
<dbReference type="InterPro" id="IPR040442">
    <property type="entry name" value="Pyrv_kinase-like_dom_sf"/>
</dbReference>
<dbReference type="GO" id="GO:0008986">
    <property type="term" value="F:pyruvate, water dikinase activity"/>
    <property type="evidence" value="ECO:0007669"/>
    <property type="project" value="InterPro"/>
</dbReference>
<keyword evidence="4" id="KW-0479">Metal-binding</keyword>
<comment type="caution">
    <text evidence="11">The sequence shown here is derived from an EMBL/GenBank/DDBJ whole genome shotgun (WGS) entry which is preliminary data.</text>
</comment>
<evidence type="ECO:0000256" key="8">
    <source>
        <dbReference type="ARBA" id="ARBA00022842"/>
    </source>
</evidence>
<dbReference type="PANTHER" id="PTHR43030:SF1">
    <property type="entry name" value="PHOSPHOENOLPYRUVATE SYNTHASE"/>
    <property type="match status" value="1"/>
</dbReference>
<dbReference type="PANTHER" id="PTHR43030">
    <property type="entry name" value="PHOSPHOENOLPYRUVATE SYNTHASE"/>
    <property type="match status" value="1"/>
</dbReference>
<reference evidence="12" key="1">
    <citation type="submission" date="2023-07" db="EMBL/GenBank/DDBJ databases">
        <authorList>
            <person name="Luz R."/>
            <person name="Cordeiro R."/>
            <person name="Fonseca A."/>
            <person name="Goncalves V."/>
        </authorList>
    </citation>
    <scope>NUCLEOTIDE SEQUENCE [LARGE SCALE GENOMIC DNA]</scope>
    <source>
        <strain evidence="12">BACA0444</strain>
    </source>
</reference>
<evidence type="ECO:0000256" key="6">
    <source>
        <dbReference type="ARBA" id="ARBA00022777"/>
    </source>
</evidence>
<keyword evidence="7" id="KW-0067">ATP-binding</keyword>
<dbReference type="InterPro" id="IPR036637">
    <property type="entry name" value="Phosphohistidine_dom_sf"/>
</dbReference>
<evidence type="ECO:0000259" key="10">
    <source>
        <dbReference type="Pfam" id="PF02896"/>
    </source>
</evidence>
<dbReference type="Proteomes" id="UP001268256">
    <property type="component" value="Unassembled WGS sequence"/>
</dbReference>
<organism evidence="11 12">
    <name type="scientific">Pseudocalidococcus azoricus BACA0444</name>
    <dbReference type="NCBI Taxonomy" id="2918990"/>
    <lineage>
        <taxon>Bacteria</taxon>
        <taxon>Bacillati</taxon>
        <taxon>Cyanobacteriota</taxon>
        <taxon>Cyanophyceae</taxon>
        <taxon>Acaryochloridales</taxon>
        <taxon>Thermosynechococcaceae</taxon>
        <taxon>Pseudocalidococcus</taxon>
        <taxon>Pseudocalidococcus azoricus</taxon>
    </lineage>
</organism>
<keyword evidence="8" id="KW-0460">Magnesium</keyword>
<feature type="domain" description="PEP-utilising enzyme mobile" evidence="9">
    <location>
        <begin position="371"/>
        <end position="440"/>
    </location>
</feature>
<dbReference type="EMBL" id="JAVMIP010000002">
    <property type="protein sequence ID" value="MDS3859907.1"/>
    <property type="molecule type" value="Genomic_DNA"/>
</dbReference>
<evidence type="ECO:0000256" key="3">
    <source>
        <dbReference type="ARBA" id="ARBA00022679"/>
    </source>
</evidence>
<evidence type="ECO:0000256" key="4">
    <source>
        <dbReference type="ARBA" id="ARBA00022723"/>
    </source>
</evidence>
<accession>A0AAE4FRG3</accession>
<name>A0AAE4FRG3_9CYAN</name>
<keyword evidence="6" id="KW-0418">Kinase</keyword>
<dbReference type="RefSeq" id="WP_322877202.1">
    <property type="nucleotide sequence ID" value="NZ_JAVMIP010000002.1"/>
</dbReference>
<dbReference type="InterPro" id="IPR015813">
    <property type="entry name" value="Pyrv/PenolPyrv_kinase-like_dom"/>
</dbReference>
<comment type="similarity">
    <text evidence="2">Belongs to the PEP-utilizing enzyme family.</text>
</comment>
<evidence type="ECO:0000256" key="5">
    <source>
        <dbReference type="ARBA" id="ARBA00022741"/>
    </source>
</evidence>
<dbReference type="Gene3D" id="3.50.30.10">
    <property type="entry name" value="Phosphohistidine domain"/>
    <property type="match status" value="1"/>
</dbReference>
<sequence length="766" mass="84503">MTIAFLQLDQDCQCLAPGLVRSEAQCQDCLNQGAAGQILLNPQLQHLFHLEQHRVKLAASAILLNGAWEVYRANLRKPWTNLQATIRDQSTDFSWQQAAQQLQTRLPEFPIAELEPLIQVIQAWDCGYLRLIPYLSHPSPEQQFPPDFWPGLVVEVSQLSPGLGQLFGQLFQARALIQWQQRQINPLDLGLEVLIQSVVPCIATGCATFAAGVWHITAVSELADGETTMTPDRYDLEATTFKLRQTHLGQKDHANTLTPGLGVTLIPLPATIDQGMILRDDHLENLTQLLSTLPLSIQPKPLCYGWQIPTEPGLAQISRVSDQLPEHPPNSHQLHLKPLATGIIATPGQALGPALVITESMAAPDFSSQQSGFIWVVVNVNPEWLPRLRGAAGLVCERGGLASHGAILARELGLPAVIGVLDATRNIRNGDVLYLDGQTGHVAHVTEITPVLQLRPPVRFAPPPGPPPPTPRPALRTQLYVNLSQAQALEQLPKLPIAGVGLLRSENIFLERLGGQHPTLWFRENRQAQLQARFRQGLEPFFAAFAPRPIFYRSLDLRSHELRGLVGGNQYEPDEENPVLGLRGVARSCLYPELFQLELATLKQIHQRHPSPMRFVLPFVRSCEEVAFCQEQLNLAGISRVPDFELWVMAEVPGILFMLTDLAGLGVKGISIGSNDLTQLMLGVDREHSHLGQQLNENHPAVKAAIGQLIQTAQRLGLACSLCGEAASVYPDWVEWLVGLGIDGISVTPEALGRTWETLQRYQPRS</sequence>
<feature type="domain" description="PEP-utilising enzyme C-terminal" evidence="10">
    <location>
        <begin position="476"/>
        <end position="759"/>
    </location>
</feature>
<evidence type="ECO:0000256" key="7">
    <source>
        <dbReference type="ARBA" id="ARBA00022840"/>
    </source>
</evidence>
<dbReference type="SUPFAM" id="SSF52009">
    <property type="entry name" value="Phosphohistidine domain"/>
    <property type="match status" value="1"/>
</dbReference>
<dbReference type="InterPro" id="IPR000121">
    <property type="entry name" value="PEP_util_C"/>
</dbReference>
<evidence type="ECO:0000313" key="12">
    <source>
        <dbReference type="Proteomes" id="UP001268256"/>
    </source>
</evidence>
<keyword evidence="12" id="KW-1185">Reference proteome</keyword>
<keyword evidence="3" id="KW-0808">Transferase</keyword>
<evidence type="ECO:0000313" key="11">
    <source>
        <dbReference type="EMBL" id="MDS3859907.1"/>
    </source>
</evidence>
<keyword evidence="5" id="KW-0547">Nucleotide-binding</keyword>
<evidence type="ECO:0000256" key="2">
    <source>
        <dbReference type="ARBA" id="ARBA00007837"/>
    </source>
</evidence>
<dbReference type="Pfam" id="PF02896">
    <property type="entry name" value="PEP-utilizers_C"/>
    <property type="match status" value="1"/>
</dbReference>
<dbReference type="AlphaFoldDB" id="A0AAE4FRG3"/>
<proteinExistence type="inferred from homology"/>
<dbReference type="Pfam" id="PF00391">
    <property type="entry name" value="PEP-utilizers"/>
    <property type="match status" value="1"/>
</dbReference>
<comment type="cofactor">
    <cofactor evidence="1">
        <name>Mg(2+)</name>
        <dbReference type="ChEBI" id="CHEBI:18420"/>
    </cofactor>
</comment>
<protein>
    <submittedName>
        <fullName evidence="11">PEP-binding protein</fullName>
    </submittedName>
</protein>
<dbReference type="GO" id="GO:0005524">
    <property type="term" value="F:ATP binding"/>
    <property type="evidence" value="ECO:0007669"/>
    <property type="project" value="UniProtKB-KW"/>
</dbReference>